<dbReference type="EMBL" id="SBIW01000004">
    <property type="protein sequence ID" value="RWY52430.1"/>
    <property type="molecule type" value="Genomic_DNA"/>
</dbReference>
<dbReference type="OrthoDB" id="799104at2"/>
<proteinExistence type="predicted"/>
<keyword evidence="3" id="KW-1185">Reference proteome</keyword>
<gene>
    <name evidence="2" type="ORF">EPL05_11015</name>
</gene>
<comment type="caution">
    <text evidence="2">The sequence shown here is derived from an EMBL/GenBank/DDBJ whole genome shotgun (WGS) entry which is preliminary data.</text>
</comment>
<dbReference type="Proteomes" id="UP000286701">
    <property type="component" value="Unassembled WGS sequence"/>
</dbReference>
<keyword evidence="1" id="KW-1133">Transmembrane helix</keyword>
<sequence>MKLRYFIIFGVIAILFIWFALYIKNLGDETIKQMRDDPQRDTTYISPDYNRLFKDTGKLIFINTVKSKYRNPISEFKVGDDLFVEVYKLDSLSKIQFSNDFVFTTADIPISYDVVYRSGFGGEQLNIRYKSGTPDRISKLHFNLFGLNTKNLIQNDSVAYFYSNFKSFLIKFDKDLPQDVFGEPLDEKHQPIEVLFLKKRKALYFILLSTKAGGKIKPGTLLKLINLL</sequence>
<dbReference type="AlphaFoldDB" id="A0A3S3WAS1"/>
<evidence type="ECO:0000256" key="1">
    <source>
        <dbReference type="SAM" id="Phobius"/>
    </source>
</evidence>
<reference evidence="2 3" key="1">
    <citation type="submission" date="2019-01" db="EMBL/GenBank/DDBJ databases">
        <title>Mucilaginibacter antarcticum sp. nov., isolated from antarctic soil.</title>
        <authorList>
            <person name="Yan Y.-Q."/>
            <person name="Du Z.-J."/>
        </authorList>
    </citation>
    <scope>NUCLEOTIDE SEQUENCE [LARGE SCALE GENOMIC DNA]</scope>
    <source>
        <strain evidence="2 3">F01003</strain>
    </source>
</reference>
<name>A0A3S3WAS1_9SPHI</name>
<keyword evidence="1" id="KW-0472">Membrane</keyword>
<evidence type="ECO:0000313" key="2">
    <source>
        <dbReference type="EMBL" id="RWY52430.1"/>
    </source>
</evidence>
<protein>
    <submittedName>
        <fullName evidence="2">Uncharacterized protein</fullName>
    </submittedName>
</protein>
<keyword evidence="1" id="KW-0812">Transmembrane</keyword>
<dbReference type="RefSeq" id="WP_128534016.1">
    <property type="nucleotide sequence ID" value="NZ_SBIW01000004.1"/>
</dbReference>
<accession>A0A3S3WAS1</accession>
<organism evidence="2 3">
    <name type="scientific">Mucilaginibacter gilvus</name>
    <dbReference type="NCBI Taxonomy" id="2305909"/>
    <lineage>
        <taxon>Bacteria</taxon>
        <taxon>Pseudomonadati</taxon>
        <taxon>Bacteroidota</taxon>
        <taxon>Sphingobacteriia</taxon>
        <taxon>Sphingobacteriales</taxon>
        <taxon>Sphingobacteriaceae</taxon>
        <taxon>Mucilaginibacter</taxon>
    </lineage>
</organism>
<evidence type="ECO:0000313" key="3">
    <source>
        <dbReference type="Proteomes" id="UP000286701"/>
    </source>
</evidence>
<feature type="transmembrane region" description="Helical" evidence="1">
    <location>
        <begin position="6"/>
        <end position="23"/>
    </location>
</feature>